<dbReference type="AlphaFoldDB" id="A0A2P6S3H4"/>
<dbReference type="OMA" id="LYEFAMG"/>
<dbReference type="InterPro" id="IPR044578">
    <property type="entry name" value="BIR6-like"/>
</dbReference>
<keyword evidence="4" id="KW-1185">Reference proteome</keyword>
<keyword evidence="1" id="KW-0677">Repeat</keyword>
<dbReference type="Gramene" id="PRQ53215">
    <property type="protein sequence ID" value="PRQ53215"/>
    <property type="gene ID" value="RchiOBHm_Chr2g0164021"/>
</dbReference>
<dbReference type="PANTHER" id="PTHR47003:SF3">
    <property type="entry name" value="SMALL RIBOSOMAL SUBUNIT PROTEIN MS81 (RPPR8)"/>
    <property type="match status" value="1"/>
</dbReference>
<dbReference type="InterPro" id="IPR002885">
    <property type="entry name" value="PPR_rpt"/>
</dbReference>
<accession>A0A2P6S3H4</accession>
<dbReference type="NCBIfam" id="TIGR00756">
    <property type="entry name" value="PPR"/>
    <property type="match status" value="1"/>
</dbReference>
<dbReference type="InterPro" id="IPR011990">
    <property type="entry name" value="TPR-like_helical_dom_sf"/>
</dbReference>
<dbReference type="PANTHER" id="PTHR47003">
    <property type="entry name" value="OS01G0970900 PROTEIN"/>
    <property type="match status" value="1"/>
</dbReference>
<dbReference type="OrthoDB" id="777957at2759"/>
<evidence type="ECO:0000313" key="3">
    <source>
        <dbReference type="EMBL" id="PRQ53215.1"/>
    </source>
</evidence>
<evidence type="ECO:0000256" key="2">
    <source>
        <dbReference type="PROSITE-ProRule" id="PRU00708"/>
    </source>
</evidence>
<reference evidence="3 4" key="1">
    <citation type="journal article" date="2018" name="Nat. Genet.">
        <title>The Rosa genome provides new insights in the design of modern roses.</title>
        <authorList>
            <person name="Bendahmane M."/>
        </authorList>
    </citation>
    <scope>NUCLEOTIDE SEQUENCE [LARGE SCALE GENOMIC DNA]</scope>
    <source>
        <strain evidence="4">cv. Old Blush</strain>
    </source>
</reference>
<gene>
    <name evidence="3" type="ORF">RchiOBHm_Chr2g0164021</name>
</gene>
<feature type="repeat" description="PPR" evidence="2">
    <location>
        <begin position="461"/>
        <end position="495"/>
    </location>
</feature>
<dbReference type="Gene3D" id="1.25.40.10">
    <property type="entry name" value="Tetratricopeptide repeat domain"/>
    <property type="match status" value="3"/>
</dbReference>
<sequence length="656" mass="73876">MRHPWQRLLLLRAHLRSSPHVFSQSSYSQVNSQSNLHSFSLFHTDTLHPKLPTLQSIFNYPLNPRNPMSRNLSSEPALETKDSDHGVIAEIFSRPRDEIDIRKDLELNNVEFTHDFVLSVLKSLESSPDVARRVFDWVLLSEGKRLSSKSYNQMLCILGVNGVVKEFWELVYVMKKKGYGVSKWVHDRVLEKFEEDGLENDAEELRGVFASGSTDSSVAKVCSTVCKIVRNEVWSDDIERQIRELNVEFSSDVVKMVVEHLKTEPTKALIFFRWVEEAGLLKHDQQTYNAVARVLGRIDCRDRFWKVVDDMSSNGCELELNTYDKVLERFCKRGELKDAVDLYEFAMAGKKKPPVACCTFLLKKIVVGKELDMGLFSRVVRIYTESGNALTNSMLNAVLKSLISVGRLGECNKVFKVMEEGGLVASAGLQSIIAFRLGSAGKEDEASDFINIMQASGTDLNYKAWSSLIEGYCVAGDLEKASDCFQKMIEREGVASAGSAFELVINAYCRKNRATDAYKFLSDLVSKRQLKPWQTTYKLLISKLLAQGEFRNALHILGLMKNDRFPPFIDPFIKHVSKSGTGDDAIAFLKIMASKEFPSTIVFLKVFEAYFKAGRRSEAQDFLSKCPGYIRNHADVLNLFCPGKSGEGAATKVVAA</sequence>
<dbReference type="STRING" id="74649.A0A2P6S3H4"/>
<name>A0A2P6S3H4_ROSCH</name>
<comment type="caution">
    <text evidence="3">The sequence shown here is derived from an EMBL/GenBank/DDBJ whole genome shotgun (WGS) entry which is preliminary data.</text>
</comment>
<dbReference type="EMBL" id="PDCK01000040">
    <property type="protein sequence ID" value="PRQ53215.1"/>
    <property type="molecule type" value="Genomic_DNA"/>
</dbReference>
<proteinExistence type="predicted"/>
<evidence type="ECO:0000313" key="4">
    <source>
        <dbReference type="Proteomes" id="UP000238479"/>
    </source>
</evidence>
<dbReference type="GO" id="GO:0008380">
    <property type="term" value="P:RNA splicing"/>
    <property type="evidence" value="ECO:0007669"/>
    <property type="project" value="InterPro"/>
</dbReference>
<organism evidence="3 4">
    <name type="scientific">Rosa chinensis</name>
    <name type="common">China rose</name>
    <dbReference type="NCBI Taxonomy" id="74649"/>
    <lineage>
        <taxon>Eukaryota</taxon>
        <taxon>Viridiplantae</taxon>
        <taxon>Streptophyta</taxon>
        <taxon>Embryophyta</taxon>
        <taxon>Tracheophyta</taxon>
        <taxon>Spermatophyta</taxon>
        <taxon>Magnoliopsida</taxon>
        <taxon>eudicotyledons</taxon>
        <taxon>Gunneridae</taxon>
        <taxon>Pentapetalae</taxon>
        <taxon>rosids</taxon>
        <taxon>fabids</taxon>
        <taxon>Rosales</taxon>
        <taxon>Rosaceae</taxon>
        <taxon>Rosoideae</taxon>
        <taxon>Rosoideae incertae sedis</taxon>
        <taxon>Rosa</taxon>
    </lineage>
</organism>
<protein>
    <submittedName>
        <fullName evidence="3">Putative tetratricopeptide-like helical domain-containing protein</fullName>
    </submittedName>
</protein>
<dbReference type="Pfam" id="PF01535">
    <property type="entry name" value="PPR"/>
    <property type="match status" value="4"/>
</dbReference>
<evidence type="ECO:0000256" key="1">
    <source>
        <dbReference type="ARBA" id="ARBA00022737"/>
    </source>
</evidence>
<dbReference type="PROSITE" id="PS51375">
    <property type="entry name" value="PPR"/>
    <property type="match status" value="1"/>
</dbReference>
<dbReference type="Proteomes" id="UP000238479">
    <property type="component" value="Chromosome 2"/>
</dbReference>